<dbReference type="PIRSF" id="PIRSF005763">
    <property type="entry name" value="Txn_reg_ModE"/>
    <property type="match status" value="1"/>
</dbReference>
<evidence type="ECO:0000313" key="8">
    <source>
        <dbReference type="EMBL" id="PHO17700.1"/>
    </source>
</evidence>
<sequence>MQFESTLTLLNSDIPFLLEKRIKLLQAIQKEGSISKAAKIVPMSYKTAWEAVDSINNLCPNIVVKKETGGKGGGGAILTEYGKNLIKTYSILQSEHKKFLERLTNLTDFNTGSLKSLKRFSMQISARNQLAVKIVNIVEDKVNASIILETKSKQKMVSNISKNSVKTLGLKIEDEIIAIFKSNNVMIATSELLGLSARNKLEGVIQKLNFSEVSCEVLIEISTHETITSVITKEAAEQLDLQVGQNIFAVIKSSDIMIGK</sequence>
<dbReference type="InterPro" id="IPR008995">
    <property type="entry name" value="Mo/tungstate-bd_C_term_dom"/>
</dbReference>
<proteinExistence type="inferred from homology"/>
<dbReference type="GO" id="GO:0015689">
    <property type="term" value="P:molybdate ion transport"/>
    <property type="evidence" value="ECO:0007669"/>
    <property type="project" value="UniProtKB-UniRule"/>
</dbReference>
<feature type="domain" description="Mop" evidence="6">
    <location>
        <begin position="194"/>
        <end position="260"/>
    </location>
</feature>
<accession>A0A2G1DH01</accession>
<dbReference type="PANTHER" id="PTHR30432">
    <property type="entry name" value="TRANSCRIPTIONAL REGULATOR MODE"/>
    <property type="match status" value="1"/>
</dbReference>
<evidence type="ECO:0000313" key="7">
    <source>
        <dbReference type="EMBL" id="AXX92315.1"/>
    </source>
</evidence>
<dbReference type="RefSeq" id="WP_099342758.1">
    <property type="nucleotide sequence ID" value="NZ_CP032098.1"/>
</dbReference>
<evidence type="ECO:0000256" key="3">
    <source>
        <dbReference type="ARBA" id="ARBA00022505"/>
    </source>
</evidence>
<evidence type="ECO:0000256" key="2">
    <source>
        <dbReference type="ARBA" id="ARBA00022448"/>
    </source>
</evidence>
<comment type="similarity">
    <text evidence="1 5">Belongs to the ModE family.</text>
</comment>
<dbReference type="InterPro" id="IPR005116">
    <property type="entry name" value="Transp-assoc_OB_typ1"/>
</dbReference>
<dbReference type="PROSITE" id="PS51866">
    <property type="entry name" value="MOP"/>
    <property type="match status" value="2"/>
</dbReference>
<dbReference type="AlphaFoldDB" id="A0A2G1DH01"/>
<evidence type="ECO:0000259" key="6">
    <source>
        <dbReference type="PROSITE" id="PS51866"/>
    </source>
</evidence>
<name>A0A2G1DH01_9BACT</name>
<dbReference type="SUPFAM" id="SSF46785">
    <property type="entry name" value="Winged helix' DNA-binding domain"/>
    <property type="match status" value="1"/>
</dbReference>
<reference evidence="8 9" key="1">
    <citation type="submission" date="2017-09" db="EMBL/GenBank/DDBJ databases">
        <title>Arcobacter canalis sp. nov., a new species isolated from a water canal contaminated with urban sewage.</title>
        <authorList>
            <person name="Perez-Cataluna A."/>
            <person name="Salas-Masso N."/>
            <person name="Figueras M.J."/>
        </authorList>
    </citation>
    <scope>NUCLEOTIDE SEQUENCE [LARGE SCALE GENOMIC DNA]</scope>
    <source>
        <strain evidence="8 9">F98-3</strain>
    </source>
</reference>
<evidence type="ECO:0000256" key="5">
    <source>
        <dbReference type="PIRNR" id="PIRNR005763"/>
    </source>
</evidence>
<protein>
    <submittedName>
        <fullName evidence="8">Molybdenum-binding protein</fullName>
    </submittedName>
    <submittedName>
        <fullName evidence="7">Transcriptional regulator, ModE family</fullName>
    </submittedName>
</protein>
<dbReference type="InterPro" id="IPR036390">
    <property type="entry name" value="WH_DNA-bd_sf"/>
</dbReference>
<dbReference type="Proteomes" id="UP000262712">
    <property type="component" value="Chromosome"/>
</dbReference>
<evidence type="ECO:0000256" key="4">
    <source>
        <dbReference type="ARBA" id="ARBA00022737"/>
    </source>
</evidence>
<dbReference type="EMBL" id="CP032098">
    <property type="protein sequence ID" value="AXX92315.1"/>
    <property type="molecule type" value="Genomic_DNA"/>
</dbReference>
<reference evidence="7 10" key="2">
    <citation type="submission" date="2018-08" db="EMBL/GenBank/DDBJ databases">
        <title>Complete genome of the Arcobacter molluscorum type strain LMG 25693.</title>
        <authorList>
            <person name="Miller W.G."/>
            <person name="Yee E."/>
            <person name="Bono J.L."/>
        </authorList>
    </citation>
    <scope>NUCLEOTIDE SEQUENCE [LARGE SCALE GENOMIC DNA]</scope>
    <source>
        <strain evidence="7 10">CECT 7696</strain>
    </source>
</reference>
<dbReference type="KEGG" id="amol:AMOL_1340"/>
<dbReference type="NCBIfam" id="TIGR00637">
    <property type="entry name" value="ModE_repress"/>
    <property type="match status" value="1"/>
</dbReference>
<dbReference type="Proteomes" id="UP000221222">
    <property type="component" value="Unassembled WGS sequence"/>
</dbReference>
<organism evidence="8 9">
    <name type="scientific">Malaciobacter molluscorum LMG 25693</name>
    <dbReference type="NCBI Taxonomy" id="870501"/>
    <lineage>
        <taxon>Bacteria</taxon>
        <taxon>Pseudomonadati</taxon>
        <taxon>Campylobacterota</taxon>
        <taxon>Epsilonproteobacteria</taxon>
        <taxon>Campylobacterales</taxon>
        <taxon>Arcobacteraceae</taxon>
        <taxon>Malaciobacter</taxon>
    </lineage>
</organism>
<evidence type="ECO:0000313" key="9">
    <source>
        <dbReference type="Proteomes" id="UP000221222"/>
    </source>
</evidence>
<feature type="domain" description="Mop" evidence="6">
    <location>
        <begin position="123"/>
        <end position="189"/>
    </location>
</feature>
<dbReference type="Gene3D" id="1.10.10.10">
    <property type="entry name" value="Winged helix-like DNA-binding domain superfamily/Winged helix DNA-binding domain"/>
    <property type="match status" value="1"/>
</dbReference>
<keyword evidence="9" id="KW-1185">Reference proteome</keyword>
<dbReference type="InterPro" id="IPR036388">
    <property type="entry name" value="WH-like_DNA-bd_sf"/>
</dbReference>
<keyword evidence="3 5" id="KW-0500">Molybdenum</keyword>
<keyword evidence="2 5" id="KW-0813">Transport</keyword>
<dbReference type="Pfam" id="PF03459">
    <property type="entry name" value="TOBE"/>
    <property type="match status" value="2"/>
</dbReference>
<dbReference type="PANTHER" id="PTHR30432:SF1">
    <property type="entry name" value="DNA-BINDING TRANSCRIPTIONAL DUAL REGULATOR MODE"/>
    <property type="match status" value="1"/>
</dbReference>
<dbReference type="InterPro" id="IPR003725">
    <property type="entry name" value="ModE-bd_N"/>
</dbReference>
<dbReference type="NCBIfam" id="TIGR00638">
    <property type="entry name" value="Mop"/>
    <property type="match status" value="2"/>
</dbReference>
<gene>
    <name evidence="7" type="primary">modE</name>
    <name evidence="7" type="ORF">AMOL_1340</name>
    <name evidence="8" type="ORF">CPU12_08885</name>
</gene>
<dbReference type="InterPro" id="IPR016462">
    <property type="entry name" value="ModE"/>
</dbReference>
<dbReference type="SUPFAM" id="SSF50331">
    <property type="entry name" value="MOP-like"/>
    <property type="match status" value="2"/>
</dbReference>
<keyword evidence="4" id="KW-0677">Repeat</keyword>
<dbReference type="GO" id="GO:0006355">
    <property type="term" value="P:regulation of DNA-templated transcription"/>
    <property type="evidence" value="ECO:0007669"/>
    <property type="project" value="InterPro"/>
</dbReference>
<dbReference type="GO" id="GO:0030151">
    <property type="term" value="F:molybdenum ion binding"/>
    <property type="evidence" value="ECO:0007669"/>
    <property type="project" value="UniProtKB-UniRule"/>
</dbReference>
<evidence type="ECO:0000313" key="10">
    <source>
        <dbReference type="Proteomes" id="UP000262712"/>
    </source>
</evidence>
<dbReference type="Gene3D" id="2.40.50.100">
    <property type="match status" value="2"/>
</dbReference>
<dbReference type="InterPro" id="IPR051815">
    <property type="entry name" value="Molybdate_resp_trans_reg"/>
</dbReference>
<evidence type="ECO:0000256" key="1">
    <source>
        <dbReference type="ARBA" id="ARBA00008110"/>
    </source>
</evidence>
<dbReference type="InterPro" id="IPR004606">
    <property type="entry name" value="Mop_domain"/>
</dbReference>
<dbReference type="EMBL" id="NXFY01000013">
    <property type="protein sequence ID" value="PHO17700.1"/>
    <property type="molecule type" value="Genomic_DNA"/>
</dbReference>